<accession>A0A6J4VDH4</accession>
<dbReference type="GO" id="GO:0006020">
    <property type="term" value="P:inositol metabolic process"/>
    <property type="evidence" value="ECO:0007669"/>
    <property type="project" value="TreeGrafter"/>
</dbReference>
<gene>
    <name evidence="3" type="ORF">AVDCRST_MAG49-3851</name>
</gene>
<dbReference type="Gene3D" id="3.40.190.80">
    <property type="match status" value="1"/>
</dbReference>
<dbReference type="CDD" id="cd01638">
    <property type="entry name" value="CysQ"/>
    <property type="match status" value="1"/>
</dbReference>
<keyword evidence="1" id="KW-0460">Magnesium</keyword>
<proteinExistence type="predicted"/>
<evidence type="ECO:0000256" key="2">
    <source>
        <dbReference type="SAM" id="MobiDB-lite"/>
    </source>
</evidence>
<protein>
    <submittedName>
        <fullName evidence="3">3'(2'),5'-bisphosphate nucleotidase</fullName>
        <ecNumber evidence="3">3.1.3.7</ecNumber>
    </submittedName>
</protein>
<feature type="binding site" evidence="1">
    <location>
        <position position="82"/>
    </location>
    <ligand>
        <name>Mg(2+)</name>
        <dbReference type="ChEBI" id="CHEBI:18420"/>
        <label>1</label>
        <note>catalytic</note>
    </ligand>
</feature>
<feature type="region of interest" description="Disordered" evidence="2">
    <location>
        <begin position="37"/>
        <end position="56"/>
    </location>
</feature>
<dbReference type="EC" id="3.1.3.7" evidence="3"/>
<dbReference type="GO" id="GO:0007165">
    <property type="term" value="P:signal transduction"/>
    <property type="evidence" value="ECO:0007669"/>
    <property type="project" value="TreeGrafter"/>
</dbReference>
<dbReference type="PRINTS" id="PR00377">
    <property type="entry name" value="IMPHPHTASES"/>
</dbReference>
<dbReference type="SUPFAM" id="SSF56655">
    <property type="entry name" value="Carbohydrate phosphatase"/>
    <property type="match status" value="1"/>
</dbReference>
<evidence type="ECO:0000313" key="3">
    <source>
        <dbReference type="EMBL" id="CAA9573088.1"/>
    </source>
</evidence>
<dbReference type="AlphaFoldDB" id="A0A6J4VDH4"/>
<feature type="binding site" evidence="1">
    <location>
        <position position="102"/>
    </location>
    <ligand>
        <name>Mg(2+)</name>
        <dbReference type="ChEBI" id="CHEBI:18420"/>
        <label>1</label>
        <note>catalytic</note>
    </ligand>
</feature>
<feature type="binding site" evidence="1">
    <location>
        <position position="103"/>
    </location>
    <ligand>
        <name>Mg(2+)</name>
        <dbReference type="ChEBI" id="CHEBI:18420"/>
        <label>1</label>
        <note>catalytic</note>
    </ligand>
</feature>
<reference evidence="3" key="1">
    <citation type="submission" date="2020-02" db="EMBL/GenBank/DDBJ databases">
        <authorList>
            <person name="Meier V. D."/>
        </authorList>
    </citation>
    <scope>NUCLEOTIDE SEQUENCE</scope>
    <source>
        <strain evidence="3">AVDCRST_MAG49</strain>
    </source>
</reference>
<feature type="binding site" evidence="1">
    <location>
        <position position="246"/>
    </location>
    <ligand>
        <name>Mg(2+)</name>
        <dbReference type="ChEBI" id="CHEBI:18420"/>
        <label>1</label>
        <note>catalytic</note>
    </ligand>
</feature>
<comment type="cofactor">
    <cofactor evidence="1">
        <name>Mg(2+)</name>
        <dbReference type="ChEBI" id="CHEBI:18420"/>
    </cofactor>
</comment>
<name>A0A6J4VDH4_9BACT</name>
<keyword evidence="3" id="KW-0378">Hydrolase</keyword>
<sequence length="312" mass="32633">MRVSSDAPETADGVPFAAEVNTAIRAARAGGDEVRRHYATAGGSDPRPKADGSPVTAADLASDASIRAVLGDAFPEDAILTEEGADDPARLASRRVWIVDPLDGTKQFVARTGDFDVLVALVLDGLPVVAAAHHPPSGRTVSAVAGHGAWADDGPGTPRRPLRFAPAPPATPLRVVTSIWYGAPTSLPTLARVAARGGFPPPPTLDTGLAPRYWATPTGDTDPTDRPFDAFLGWVPSGWMAGGEWDLVVTDLIVREAGGVCTDLWGRAHRYNKPTARNVGGMVIASDPASHDRLLVAVAPDRPEPPPDPPSR</sequence>
<dbReference type="Gene3D" id="3.30.540.10">
    <property type="entry name" value="Fructose-1,6-Bisphosphatase, subunit A, domain 1"/>
    <property type="match status" value="1"/>
</dbReference>
<dbReference type="PANTHER" id="PTHR20854">
    <property type="entry name" value="INOSITOL MONOPHOSPHATASE"/>
    <property type="match status" value="1"/>
</dbReference>
<dbReference type="GO" id="GO:0008934">
    <property type="term" value="F:inositol monophosphate 1-phosphatase activity"/>
    <property type="evidence" value="ECO:0007669"/>
    <property type="project" value="TreeGrafter"/>
</dbReference>
<dbReference type="PANTHER" id="PTHR20854:SF4">
    <property type="entry name" value="INOSITOL-1-MONOPHOSPHATASE-RELATED"/>
    <property type="match status" value="1"/>
</dbReference>
<keyword evidence="1" id="KW-0479">Metal-binding</keyword>
<dbReference type="Pfam" id="PF00459">
    <property type="entry name" value="Inositol_P"/>
    <property type="match status" value="1"/>
</dbReference>
<dbReference type="GO" id="GO:0046872">
    <property type="term" value="F:metal ion binding"/>
    <property type="evidence" value="ECO:0007669"/>
    <property type="project" value="UniProtKB-KW"/>
</dbReference>
<evidence type="ECO:0000256" key="1">
    <source>
        <dbReference type="PIRSR" id="PIRSR600760-2"/>
    </source>
</evidence>
<feature type="binding site" evidence="1">
    <location>
        <position position="100"/>
    </location>
    <ligand>
        <name>Mg(2+)</name>
        <dbReference type="ChEBI" id="CHEBI:18420"/>
        <label>1</label>
        <note>catalytic</note>
    </ligand>
</feature>
<dbReference type="InterPro" id="IPR000760">
    <property type="entry name" value="Inositol_monophosphatase-like"/>
</dbReference>
<organism evidence="3">
    <name type="scientific">uncultured Thermomicrobiales bacterium</name>
    <dbReference type="NCBI Taxonomy" id="1645740"/>
    <lineage>
        <taxon>Bacteria</taxon>
        <taxon>Pseudomonadati</taxon>
        <taxon>Thermomicrobiota</taxon>
        <taxon>Thermomicrobia</taxon>
        <taxon>Thermomicrobiales</taxon>
        <taxon>environmental samples</taxon>
    </lineage>
</organism>
<dbReference type="EMBL" id="CADCWG010000270">
    <property type="protein sequence ID" value="CAA9573088.1"/>
    <property type="molecule type" value="Genomic_DNA"/>
</dbReference>
<dbReference type="GO" id="GO:0008441">
    <property type="term" value="F:3'(2'),5'-bisphosphate nucleotidase activity"/>
    <property type="evidence" value="ECO:0007669"/>
    <property type="project" value="UniProtKB-EC"/>
</dbReference>